<dbReference type="RefSeq" id="WP_139001764.1">
    <property type="nucleotide sequence ID" value="NZ_BAABAV010000001.1"/>
</dbReference>
<organism evidence="4 5">
    <name type="scientific">Hyunsoonleella aestuarii</name>
    <dbReference type="NCBI Taxonomy" id="912802"/>
    <lineage>
        <taxon>Bacteria</taxon>
        <taxon>Pseudomonadati</taxon>
        <taxon>Bacteroidota</taxon>
        <taxon>Flavobacteriia</taxon>
        <taxon>Flavobacteriales</taxon>
        <taxon>Flavobacteriaceae</taxon>
    </lineage>
</organism>
<dbReference type="PANTHER" id="PTHR10572">
    <property type="entry name" value="3-HYDROXY-3-METHYLGLUTARYL-COENZYME A REDUCTASE"/>
    <property type="match status" value="1"/>
</dbReference>
<dbReference type="Pfam" id="PF00368">
    <property type="entry name" value="HMG-CoA_red"/>
    <property type="match status" value="1"/>
</dbReference>
<keyword evidence="5" id="KW-1185">Reference proteome</keyword>
<dbReference type="InterPro" id="IPR004553">
    <property type="entry name" value="HMG_CoA_Rdtase_bac-typ"/>
</dbReference>
<dbReference type="InterPro" id="IPR002202">
    <property type="entry name" value="HMG_CoA_Rdtase"/>
</dbReference>
<comment type="similarity">
    <text evidence="1 3">Belongs to the HMG-CoA reductase family.</text>
</comment>
<protein>
    <recommendedName>
        <fullName evidence="3">3-hydroxy-3-methylglutaryl coenzyme A reductase</fullName>
        <shortName evidence="3">HMG-CoA reductase</shortName>
        <ecNumber evidence="3">1.1.1.88</ecNumber>
    </recommendedName>
</protein>
<comment type="caution">
    <text evidence="4">The sequence shown here is derived from an EMBL/GenBank/DDBJ whole genome shotgun (WGS) entry which is preliminary data.</text>
</comment>
<evidence type="ECO:0000313" key="5">
    <source>
        <dbReference type="Proteomes" id="UP001500027"/>
    </source>
</evidence>
<dbReference type="PRINTS" id="PR00071">
    <property type="entry name" value="HMGCOARDTASE"/>
</dbReference>
<evidence type="ECO:0000256" key="3">
    <source>
        <dbReference type="RuleBase" id="RU361219"/>
    </source>
</evidence>
<dbReference type="Proteomes" id="UP001500027">
    <property type="component" value="Unassembled WGS sequence"/>
</dbReference>
<dbReference type="PROSITE" id="PS50065">
    <property type="entry name" value="HMG_COA_REDUCTASE_4"/>
    <property type="match status" value="1"/>
</dbReference>
<dbReference type="PANTHER" id="PTHR10572:SF24">
    <property type="entry name" value="3-HYDROXY-3-METHYLGLUTARYL-COENZYME A REDUCTASE"/>
    <property type="match status" value="1"/>
</dbReference>
<dbReference type="EC" id="1.1.1.88" evidence="3"/>
<dbReference type="InterPro" id="IPR009029">
    <property type="entry name" value="HMG_CoA_Rdtase_sub-bd_dom_sf"/>
</dbReference>
<dbReference type="NCBIfam" id="TIGR00532">
    <property type="entry name" value="HMG_CoA_R_NAD"/>
    <property type="match status" value="1"/>
</dbReference>
<dbReference type="Gene3D" id="1.10.8.660">
    <property type="match status" value="1"/>
</dbReference>
<dbReference type="EMBL" id="BAABAV010000001">
    <property type="protein sequence ID" value="GAA4268268.1"/>
    <property type="molecule type" value="Genomic_DNA"/>
</dbReference>
<keyword evidence="3" id="KW-0520">NAD</keyword>
<proteinExistence type="inferred from homology"/>
<evidence type="ECO:0000256" key="1">
    <source>
        <dbReference type="ARBA" id="ARBA00007661"/>
    </source>
</evidence>
<gene>
    <name evidence="4" type="ORF">GCM10022257_03690</name>
</gene>
<dbReference type="InterPro" id="IPR023074">
    <property type="entry name" value="HMG_CoA_Rdtase_cat_sf"/>
</dbReference>
<keyword evidence="2 3" id="KW-0560">Oxidoreductase</keyword>
<dbReference type="InterPro" id="IPR009023">
    <property type="entry name" value="HMG_CoA_Rdtase_NAD(P)-bd_sf"/>
</dbReference>
<evidence type="ECO:0000256" key="2">
    <source>
        <dbReference type="ARBA" id="ARBA00023002"/>
    </source>
</evidence>
<comment type="catalytic activity">
    <reaction evidence="3">
        <text>(R)-mevalonate + 2 NAD(+) + CoA = (3S)-3-hydroxy-3-methylglutaryl-CoA + 2 NADH + 2 H(+)</text>
        <dbReference type="Rhea" id="RHEA:14833"/>
        <dbReference type="ChEBI" id="CHEBI:15378"/>
        <dbReference type="ChEBI" id="CHEBI:36464"/>
        <dbReference type="ChEBI" id="CHEBI:43074"/>
        <dbReference type="ChEBI" id="CHEBI:57287"/>
        <dbReference type="ChEBI" id="CHEBI:57540"/>
        <dbReference type="ChEBI" id="CHEBI:57945"/>
        <dbReference type="EC" id="1.1.1.88"/>
    </reaction>
</comment>
<accession>A0ABP8E7N6</accession>
<reference evidence="5" key="1">
    <citation type="journal article" date="2019" name="Int. J. Syst. Evol. Microbiol.">
        <title>The Global Catalogue of Microorganisms (GCM) 10K type strain sequencing project: providing services to taxonomists for standard genome sequencing and annotation.</title>
        <authorList>
            <consortium name="The Broad Institute Genomics Platform"/>
            <consortium name="The Broad Institute Genome Sequencing Center for Infectious Disease"/>
            <person name="Wu L."/>
            <person name="Ma J."/>
        </authorList>
    </citation>
    <scope>NUCLEOTIDE SEQUENCE [LARGE SCALE GENOMIC DNA]</scope>
    <source>
        <strain evidence="5">JCM 17452</strain>
    </source>
</reference>
<dbReference type="SUPFAM" id="SSF55035">
    <property type="entry name" value="NAD-binding domain of HMG-CoA reductase"/>
    <property type="match status" value="1"/>
</dbReference>
<dbReference type="Gene3D" id="3.90.770.10">
    <property type="entry name" value="3-hydroxy-3-methylglutaryl-coenzyme A Reductase, Chain A, domain 2"/>
    <property type="match status" value="2"/>
</dbReference>
<dbReference type="SUPFAM" id="SSF56542">
    <property type="entry name" value="Substrate-binding domain of HMG-CoA reductase"/>
    <property type="match status" value="1"/>
</dbReference>
<comment type="pathway">
    <text evidence="3">Metabolic intermediate metabolism; (R)-mevalonate degradation; (S)-3-hydroxy-3-methylglutaryl-CoA from (R)-mevalonate: step 1/1.</text>
</comment>
<name>A0ABP8E7N6_9FLAO</name>
<dbReference type="CDD" id="cd00644">
    <property type="entry name" value="HMG-CoA_reductase_classII"/>
    <property type="match status" value="1"/>
</dbReference>
<sequence length="441" mass="49290">MSKTIAGFSKLSKSKKIDWIVNTYFSNSDDAKKIIKQYWNTNEKIQQLHDEFIENTITNYYLPLGVAPNFLINDRLYTIPMAIEESSVVAAASKAAKFWLDRGGFKTEVISTTKIGQVHFIYTGDFNKLKTFFNSVKPKLLSESKHLTKNMESRGGGVLDIELRDKTENLEGYYQLHASFETLDAMGANFINSCLEQFAKTFKNEALGFDLFSEEEKQIHIVMSILSNYVPNCLVRAEVGCKVNELTENDSISPQEFANKFVQAVNIAEIEPYRAVTHNKGIMNGIDAVVLATGNDFRAVEAGVHAYASRKGQYSSLSHAKIENGIFSFWMEIPLALGTVGGLTKLHPLVKLSLELLHHPSAKELMQIVAVAGLAQNFAALRSLTTTGIQQGHMKMHLMNILNQFEASKEEKNILTTYFKTNAVSHSAVVDAINKLRIKSE</sequence>
<evidence type="ECO:0000313" key="4">
    <source>
        <dbReference type="EMBL" id="GAA4268268.1"/>
    </source>
</evidence>